<evidence type="ECO:0000256" key="1">
    <source>
        <dbReference type="SAM" id="MobiDB-lite"/>
    </source>
</evidence>
<feature type="region of interest" description="Disordered" evidence="1">
    <location>
        <begin position="195"/>
        <end position="218"/>
    </location>
</feature>
<keyword evidence="4" id="KW-1185">Reference proteome</keyword>
<feature type="compositionally biased region" description="Acidic residues" evidence="1">
    <location>
        <begin position="195"/>
        <end position="204"/>
    </location>
</feature>
<gene>
    <name evidence="3" type="ORF">POM88_053649</name>
</gene>
<dbReference type="AlphaFoldDB" id="A0AAD8GNL4"/>
<protein>
    <recommendedName>
        <fullName evidence="2">Helitron helicase-like domain-containing protein</fullName>
    </recommendedName>
</protein>
<comment type="caution">
    <text evidence="3">The sequence shown here is derived from an EMBL/GenBank/DDBJ whole genome shotgun (WGS) entry which is preliminary data.</text>
</comment>
<sequence length="665" mass="75573">MGWVGDALSNFVAIASGDGVKCEQLNIPCYKSAKSAPKARKRKNSANKENVFIESHRRSARSQLFSNPSFNIDRPFIEDSMSPSSSGINKKRINQTKNSNVYDASFRTPLSNVTNTSTSPTVELPKGKEKCKPPKVFKETTRNLFNEQDDDSNDLCDYEIDESVIDGVSFSDDGLFDSDDSYEEYCSTQSILVDSDTDSEDDDVNMISNNKSKNRRRSQHVMPEEYASLGSPFVKCDVMLAPTPTPPTYLMKLYNNDVKSVSFQRNIRLYNAMFSFTSTSGNIDHSINKGGGPYIYRLNGQNHHVFGSLIPDEGQTPKFCQLYIYDTANEVNNRLRWVNISHGSTVDAEVVQGLINMLDESNELVGEFRMARDRFENNYLVDLKVELKIFRSESGRENHISPSDEVAAVMVGSSSKTTPDRDIIVERKKPLDRDIIVEANKDFFQRVSYIHPKLMALQYPLLFPLGEDGYHDKIPKQSANLANLKDSDMISMKTYYSYRFQIRDNEALTPRLGGRLFQQYMVDAFSAIEQTRLWWFRINQTILRNEFYTHICDLVRKGDDNTANVGKGVILPSGFVGSKRYMQQNFQDALAVCRHVGHPDIFLTMTTNPLWDEIQKIMLCINGDFDLLEEQDYLQLQPEEIGDEIEGFGEMLVQDEGSANVNEVQ</sequence>
<reference evidence="3" key="1">
    <citation type="submission" date="2023-02" db="EMBL/GenBank/DDBJ databases">
        <title>Genome of toxic invasive species Heracleum sosnowskyi carries increased number of genes despite the absence of recent whole-genome duplications.</title>
        <authorList>
            <person name="Schelkunov M."/>
            <person name="Shtratnikova V."/>
            <person name="Makarenko M."/>
            <person name="Klepikova A."/>
            <person name="Omelchenko D."/>
            <person name="Novikova G."/>
            <person name="Obukhova E."/>
            <person name="Bogdanov V."/>
            <person name="Penin A."/>
            <person name="Logacheva M."/>
        </authorList>
    </citation>
    <scope>NUCLEOTIDE SEQUENCE</scope>
    <source>
        <strain evidence="3">Hsosn_3</strain>
        <tissue evidence="3">Leaf</tissue>
    </source>
</reference>
<dbReference type="InterPro" id="IPR025476">
    <property type="entry name" value="Helitron_helicase-like"/>
</dbReference>
<accession>A0AAD8GNL4</accession>
<dbReference type="Proteomes" id="UP001237642">
    <property type="component" value="Unassembled WGS sequence"/>
</dbReference>
<feature type="region of interest" description="Disordered" evidence="1">
    <location>
        <begin position="33"/>
        <end position="53"/>
    </location>
</feature>
<proteinExistence type="predicted"/>
<name>A0AAD8GNL4_9APIA</name>
<feature type="domain" description="Helitron helicase-like" evidence="2">
    <location>
        <begin position="495"/>
        <end position="618"/>
    </location>
</feature>
<evidence type="ECO:0000259" key="2">
    <source>
        <dbReference type="Pfam" id="PF14214"/>
    </source>
</evidence>
<reference evidence="3" key="2">
    <citation type="submission" date="2023-05" db="EMBL/GenBank/DDBJ databases">
        <authorList>
            <person name="Schelkunov M.I."/>
        </authorList>
    </citation>
    <scope>NUCLEOTIDE SEQUENCE</scope>
    <source>
        <strain evidence="3">Hsosn_3</strain>
        <tissue evidence="3">Leaf</tissue>
    </source>
</reference>
<feature type="compositionally biased region" description="Low complexity" evidence="1">
    <location>
        <begin position="112"/>
        <end position="122"/>
    </location>
</feature>
<dbReference type="PANTHER" id="PTHR45786">
    <property type="entry name" value="DNA BINDING PROTEIN-LIKE"/>
    <property type="match status" value="1"/>
</dbReference>
<evidence type="ECO:0000313" key="3">
    <source>
        <dbReference type="EMBL" id="KAK1352145.1"/>
    </source>
</evidence>
<organism evidence="3 4">
    <name type="scientific">Heracleum sosnowskyi</name>
    <dbReference type="NCBI Taxonomy" id="360622"/>
    <lineage>
        <taxon>Eukaryota</taxon>
        <taxon>Viridiplantae</taxon>
        <taxon>Streptophyta</taxon>
        <taxon>Embryophyta</taxon>
        <taxon>Tracheophyta</taxon>
        <taxon>Spermatophyta</taxon>
        <taxon>Magnoliopsida</taxon>
        <taxon>eudicotyledons</taxon>
        <taxon>Gunneridae</taxon>
        <taxon>Pentapetalae</taxon>
        <taxon>asterids</taxon>
        <taxon>campanulids</taxon>
        <taxon>Apiales</taxon>
        <taxon>Apiaceae</taxon>
        <taxon>Apioideae</taxon>
        <taxon>apioid superclade</taxon>
        <taxon>Tordylieae</taxon>
        <taxon>Tordyliinae</taxon>
        <taxon>Heracleum</taxon>
    </lineage>
</organism>
<dbReference type="Pfam" id="PF14214">
    <property type="entry name" value="Helitron_like_N"/>
    <property type="match status" value="1"/>
</dbReference>
<dbReference type="EMBL" id="JAUIZM010000019">
    <property type="protein sequence ID" value="KAK1352145.1"/>
    <property type="molecule type" value="Genomic_DNA"/>
</dbReference>
<dbReference type="PANTHER" id="PTHR45786:SF74">
    <property type="entry name" value="ATP-DEPENDENT DNA HELICASE"/>
    <property type="match status" value="1"/>
</dbReference>
<evidence type="ECO:0000313" key="4">
    <source>
        <dbReference type="Proteomes" id="UP001237642"/>
    </source>
</evidence>
<feature type="region of interest" description="Disordered" evidence="1">
    <location>
        <begin position="112"/>
        <end position="133"/>
    </location>
</feature>